<dbReference type="Proteomes" id="UP000828390">
    <property type="component" value="Unassembled WGS sequence"/>
</dbReference>
<protein>
    <submittedName>
        <fullName evidence="3">Uncharacterized protein</fullName>
    </submittedName>
</protein>
<evidence type="ECO:0000313" key="3">
    <source>
        <dbReference type="EMBL" id="KAH3892067.1"/>
    </source>
</evidence>
<dbReference type="AlphaFoldDB" id="A0A9D4S6X7"/>
<feature type="signal peptide" evidence="2">
    <location>
        <begin position="1"/>
        <end position="19"/>
    </location>
</feature>
<proteinExistence type="predicted"/>
<organism evidence="3 4">
    <name type="scientific">Dreissena polymorpha</name>
    <name type="common">Zebra mussel</name>
    <name type="synonym">Mytilus polymorpha</name>
    <dbReference type="NCBI Taxonomy" id="45954"/>
    <lineage>
        <taxon>Eukaryota</taxon>
        <taxon>Metazoa</taxon>
        <taxon>Spiralia</taxon>
        <taxon>Lophotrochozoa</taxon>
        <taxon>Mollusca</taxon>
        <taxon>Bivalvia</taxon>
        <taxon>Autobranchia</taxon>
        <taxon>Heteroconchia</taxon>
        <taxon>Euheterodonta</taxon>
        <taxon>Imparidentia</taxon>
        <taxon>Neoheterodontei</taxon>
        <taxon>Myida</taxon>
        <taxon>Dreissenoidea</taxon>
        <taxon>Dreissenidae</taxon>
        <taxon>Dreissena</taxon>
    </lineage>
</organism>
<feature type="chain" id="PRO_5038745859" evidence="2">
    <location>
        <begin position="20"/>
        <end position="51"/>
    </location>
</feature>
<name>A0A9D4S6X7_DREPO</name>
<keyword evidence="4" id="KW-1185">Reference proteome</keyword>
<sequence>MLFMLMAVVLLREVIVVFGLHSESNRGKHAAFGSDDDIRSGGGSAGARSLC</sequence>
<evidence type="ECO:0000256" key="2">
    <source>
        <dbReference type="SAM" id="SignalP"/>
    </source>
</evidence>
<keyword evidence="2" id="KW-0732">Signal</keyword>
<accession>A0A9D4S6X7</accession>
<evidence type="ECO:0000256" key="1">
    <source>
        <dbReference type="SAM" id="MobiDB-lite"/>
    </source>
</evidence>
<feature type="region of interest" description="Disordered" evidence="1">
    <location>
        <begin position="26"/>
        <end position="51"/>
    </location>
</feature>
<comment type="caution">
    <text evidence="3">The sequence shown here is derived from an EMBL/GenBank/DDBJ whole genome shotgun (WGS) entry which is preliminary data.</text>
</comment>
<gene>
    <name evidence="3" type="ORF">DPMN_016179</name>
</gene>
<evidence type="ECO:0000313" key="4">
    <source>
        <dbReference type="Proteomes" id="UP000828390"/>
    </source>
</evidence>
<reference evidence="3" key="2">
    <citation type="submission" date="2020-11" db="EMBL/GenBank/DDBJ databases">
        <authorList>
            <person name="McCartney M.A."/>
            <person name="Auch B."/>
            <person name="Kono T."/>
            <person name="Mallez S."/>
            <person name="Becker A."/>
            <person name="Gohl D.M."/>
            <person name="Silverstein K.A.T."/>
            <person name="Koren S."/>
            <person name="Bechman K.B."/>
            <person name="Herman A."/>
            <person name="Abrahante J.E."/>
            <person name="Garbe J."/>
        </authorList>
    </citation>
    <scope>NUCLEOTIDE SEQUENCE</scope>
    <source>
        <strain evidence="3">Duluth1</strain>
        <tissue evidence="3">Whole animal</tissue>
    </source>
</reference>
<dbReference type="EMBL" id="JAIWYP010000001">
    <property type="protein sequence ID" value="KAH3892067.1"/>
    <property type="molecule type" value="Genomic_DNA"/>
</dbReference>
<reference evidence="3" key="1">
    <citation type="journal article" date="2019" name="bioRxiv">
        <title>The Genome of the Zebra Mussel, Dreissena polymorpha: A Resource for Invasive Species Research.</title>
        <authorList>
            <person name="McCartney M.A."/>
            <person name="Auch B."/>
            <person name="Kono T."/>
            <person name="Mallez S."/>
            <person name="Zhang Y."/>
            <person name="Obille A."/>
            <person name="Becker A."/>
            <person name="Abrahante J.E."/>
            <person name="Garbe J."/>
            <person name="Badalamenti J.P."/>
            <person name="Herman A."/>
            <person name="Mangelson H."/>
            <person name="Liachko I."/>
            <person name="Sullivan S."/>
            <person name="Sone E.D."/>
            <person name="Koren S."/>
            <person name="Silverstein K.A.T."/>
            <person name="Beckman K.B."/>
            <person name="Gohl D.M."/>
        </authorList>
    </citation>
    <scope>NUCLEOTIDE SEQUENCE</scope>
    <source>
        <strain evidence="3">Duluth1</strain>
        <tissue evidence="3">Whole animal</tissue>
    </source>
</reference>